<keyword evidence="1" id="KW-1133">Transmembrane helix</keyword>
<evidence type="ECO:0000256" key="1">
    <source>
        <dbReference type="SAM" id="Phobius"/>
    </source>
</evidence>
<evidence type="ECO:0000313" key="3">
    <source>
        <dbReference type="Proteomes" id="UP000034676"/>
    </source>
</evidence>
<organism evidence="2 3">
    <name type="scientific">Candidatus Woesebacteria bacterium GW2011_GWA1_41_13b</name>
    <dbReference type="NCBI Taxonomy" id="1618555"/>
    <lineage>
        <taxon>Bacteria</taxon>
        <taxon>Candidatus Woeseibacteriota</taxon>
    </lineage>
</organism>
<feature type="transmembrane region" description="Helical" evidence="1">
    <location>
        <begin position="6"/>
        <end position="24"/>
    </location>
</feature>
<dbReference type="Pfam" id="PF13379">
    <property type="entry name" value="NMT1_2"/>
    <property type="match status" value="1"/>
</dbReference>
<keyword evidence="1" id="KW-0472">Membrane</keyword>
<evidence type="ECO:0000313" key="2">
    <source>
        <dbReference type="EMBL" id="KKR92056.1"/>
    </source>
</evidence>
<dbReference type="Proteomes" id="UP000034676">
    <property type="component" value="Unassembled WGS sequence"/>
</dbReference>
<reference evidence="2 3" key="1">
    <citation type="journal article" date="2015" name="Nature">
        <title>rRNA introns, odd ribosomes, and small enigmatic genomes across a large radiation of phyla.</title>
        <authorList>
            <person name="Brown C.T."/>
            <person name="Hug L.A."/>
            <person name="Thomas B.C."/>
            <person name="Sharon I."/>
            <person name="Castelle C.J."/>
            <person name="Singh A."/>
            <person name="Wilkins M.J."/>
            <person name="Williams K.H."/>
            <person name="Banfield J.F."/>
        </authorList>
    </citation>
    <scope>NUCLEOTIDE SEQUENCE [LARGE SCALE GENOMIC DNA]</scope>
</reference>
<evidence type="ECO:0008006" key="4">
    <source>
        <dbReference type="Google" id="ProtNLM"/>
    </source>
</evidence>
<name>A0A0G0UX18_9BACT</name>
<dbReference type="Gene3D" id="3.40.190.10">
    <property type="entry name" value="Periplasmic binding protein-like II"/>
    <property type="match status" value="2"/>
</dbReference>
<dbReference type="PANTHER" id="PTHR30024:SF42">
    <property type="entry name" value="ALIPHATIC SULFONATES-BINDING PROTEIN-RELATED"/>
    <property type="match status" value="1"/>
</dbReference>
<dbReference type="PANTHER" id="PTHR30024">
    <property type="entry name" value="ALIPHATIC SULFONATES-BINDING PROTEIN-RELATED"/>
    <property type="match status" value="1"/>
</dbReference>
<protein>
    <recommendedName>
        <fullName evidence="4">SsuA/THI5-like domain-containing protein</fullName>
    </recommendedName>
</protein>
<comment type="caution">
    <text evidence="2">The sequence shown here is derived from an EMBL/GenBank/DDBJ whole genome shotgun (WGS) entry which is preliminary data.</text>
</comment>
<dbReference type="EMBL" id="LCAO01000005">
    <property type="protein sequence ID" value="KKR92056.1"/>
    <property type="molecule type" value="Genomic_DNA"/>
</dbReference>
<dbReference type="CDD" id="cd01008">
    <property type="entry name" value="PBP2_NrtA_SsuA_CpmA_like"/>
    <property type="match status" value="1"/>
</dbReference>
<dbReference type="SUPFAM" id="SSF53850">
    <property type="entry name" value="Periplasmic binding protein-like II"/>
    <property type="match status" value="1"/>
</dbReference>
<keyword evidence="1" id="KW-0812">Transmembrane</keyword>
<sequence>MRKYIIWLLAVIVLGIVAIIFYNSKIKPNTPQSRSENSPTSIRIGWQIPWATQGQLTQILKHTDILEKNGLKAEFKGFNYGPPLNEAALAGEVDVIFTADQPAATLLSKTPNWVIIGRLMYNRVSLYVPPKSPITSVADLREKTVAMPFGAAAQRMALKAERDAGLDPKKDVNNINLDIYEQSDLVKDPEASTWKNVDALAGFDPTPAIFEEKGLIRILTVGKVVSVIVMSKDFIKSHPEAPVRFLKAFHGAYDYYRNNVSAADTWFTEESKLDITPKALQIAASIEPNVSGKSSDEIRLGFTEEDYIILQEAADFIYDQSLVKTKVNMKDNIDMSYLKAASLQ</sequence>
<proteinExistence type="predicted"/>
<dbReference type="AlphaFoldDB" id="A0A0G0UX18"/>
<gene>
    <name evidence="2" type="ORF">UU42_C0005G0019</name>
</gene>
<accession>A0A0G0UX18</accession>